<dbReference type="EMBL" id="FNVR01000008">
    <property type="protein sequence ID" value="SEF90999.1"/>
    <property type="molecule type" value="Genomic_DNA"/>
</dbReference>
<feature type="transmembrane region" description="Helical" evidence="1">
    <location>
        <begin position="94"/>
        <end position="113"/>
    </location>
</feature>
<dbReference type="InterPro" id="IPR025635">
    <property type="entry name" value="DUF4293"/>
</dbReference>
<evidence type="ECO:0000256" key="1">
    <source>
        <dbReference type="SAM" id="Phobius"/>
    </source>
</evidence>
<accession>A0A1H5VUL2</accession>
<reference evidence="3" key="1">
    <citation type="submission" date="2016-10" db="EMBL/GenBank/DDBJ databases">
        <authorList>
            <person name="Varghese N."/>
            <person name="Submissions S."/>
        </authorList>
    </citation>
    <scope>NUCLEOTIDE SEQUENCE [LARGE SCALE GENOMIC DNA]</scope>
    <source>
        <strain evidence="3">DSM 17298</strain>
    </source>
</reference>
<dbReference type="OrthoDB" id="594989at2"/>
<keyword evidence="1" id="KW-0812">Transmembrane</keyword>
<dbReference type="Proteomes" id="UP000236736">
    <property type="component" value="Unassembled WGS sequence"/>
</dbReference>
<organism evidence="2 3">
    <name type="scientific">Algoriphagus boritolerans DSM 17298 = JCM 18970</name>
    <dbReference type="NCBI Taxonomy" id="1120964"/>
    <lineage>
        <taxon>Bacteria</taxon>
        <taxon>Pseudomonadati</taxon>
        <taxon>Bacteroidota</taxon>
        <taxon>Cytophagia</taxon>
        <taxon>Cytophagales</taxon>
        <taxon>Cyclobacteriaceae</taxon>
        <taxon>Algoriphagus</taxon>
    </lineage>
</organism>
<gene>
    <name evidence="2" type="ORF">SAMN03080598_01815</name>
</gene>
<feature type="transmembrane region" description="Helical" evidence="1">
    <location>
        <begin position="125"/>
        <end position="142"/>
    </location>
</feature>
<feature type="transmembrane region" description="Helical" evidence="1">
    <location>
        <begin position="7"/>
        <end position="26"/>
    </location>
</feature>
<evidence type="ECO:0000313" key="3">
    <source>
        <dbReference type="Proteomes" id="UP000236736"/>
    </source>
</evidence>
<keyword evidence="1" id="KW-0472">Membrane</keyword>
<dbReference type="RefSeq" id="WP_103924632.1">
    <property type="nucleotide sequence ID" value="NZ_FNVR01000008.1"/>
</dbReference>
<dbReference type="STRING" id="1120964.GCA_001313265_06273"/>
<protein>
    <recommendedName>
        <fullName evidence="4">DUF4293 family protein</fullName>
    </recommendedName>
</protein>
<keyword evidence="3" id="KW-1185">Reference proteome</keyword>
<name>A0A1H5VUL2_9BACT</name>
<sequence length="160" mass="17619">MIQRVQTIFLLLVVIAMGITVGTPLWEQVDTGSGTGDSWSLTAFMLTNFDSAGKEIQSSSKWYLAALATFAGLLALISIFQYKNRARQMMLNMINSLVMVGLVATVFLTTNGINQEIAAEVAGSYQLGFWAILAAMVCNMLANRFIRKDEALVRSVDRIR</sequence>
<evidence type="ECO:0000313" key="2">
    <source>
        <dbReference type="EMBL" id="SEF90999.1"/>
    </source>
</evidence>
<keyword evidence="1" id="KW-1133">Transmembrane helix</keyword>
<evidence type="ECO:0008006" key="4">
    <source>
        <dbReference type="Google" id="ProtNLM"/>
    </source>
</evidence>
<proteinExistence type="predicted"/>
<dbReference type="Pfam" id="PF14126">
    <property type="entry name" value="DUF4293"/>
    <property type="match status" value="1"/>
</dbReference>
<dbReference type="AlphaFoldDB" id="A0A1H5VUL2"/>
<feature type="transmembrane region" description="Helical" evidence="1">
    <location>
        <begin position="62"/>
        <end position="82"/>
    </location>
</feature>